<protein>
    <submittedName>
        <fullName evidence="2">Pimeloyl-ACP methyl ester carboxylesterase</fullName>
    </submittedName>
</protein>
<dbReference type="InterPro" id="IPR029058">
    <property type="entry name" value="AB_hydrolase_fold"/>
</dbReference>
<dbReference type="Proteomes" id="UP001231587">
    <property type="component" value="Unassembled WGS sequence"/>
</dbReference>
<dbReference type="Pfam" id="PF12697">
    <property type="entry name" value="Abhydrolase_6"/>
    <property type="match status" value="1"/>
</dbReference>
<proteinExistence type="predicted"/>
<dbReference type="PANTHER" id="PTHR43194">
    <property type="entry name" value="HYDROLASE ALPHA/BETA FOLD FAMILY"/>
    <property type="match status" value="1"/>
</dbReference>
<evidence type="ECO:0000313" key="2">
    <source>
        <dbReference type="EMBL" id="MBP1840666.1"/>
    </source>
</evidence>
<feature type="domain" description="AB hydrolase-1" evidence="1">
    <location>
        <begin position="49"/>
        <end position="283"/>
    </location>
</feature>
<reference evidence="2" key="1">
    <citation type="submission" date="2021-03" db="EMBL/GenBank/DDBJ databases">
        <title>Genomic Encyclopedia of Type Strains, Phase IV (KMG-IV): sequencing the most valuable type-strain genomes for metagenomic binning, comparative biology and taxonomic classification.</title>
        <authorList>
            <person name="Goeker M."/>
        </authorList>
    </citation>
    <scope>NUCLEOTIDE SEQUENCE</scope>
    <source>
        <strain evidence="2">DSM 15523</strain>
        <strain evidence="3 5">DSM 16476</strain>
    </source>
</reference>
<dbReference type="EMBL" id="JAGGJQ010000007">
    <property type="protein sequence ID" value="MBP1840666.1"/>
    <property type="molecule type" value="Genomic_DNA"/>
</dbReference>
<dbReference type="InterPro" id="IPR000073">
    <property type="entry name" value="AB_hydrolase_1"/>
</dbReference>
<evidence type="ECO:0000259" key="1">
    <source>
        <dbReference type="Pfam" id="PF12697"/>
    </source>
</evidence>
<dbReference type="InterPro" id="IPR050228">
    <property type="entry name" value="Carboxylesterase_BioH"/>
</dbReference>
<evidence type="ECO:0000313" key="4">
    <source>
        <dbReference type="Proteomes" id="UP001138672"/>
    </source>
</evidence>
<dbReference type="PANTHER" id="PTHR43194:SF2">
    <property type="entry name" value="PEROXISOMAL MEMBRANE PROTEIN LPX1"/>
    <property type="match status" value="1"/>
</dbReference>
<comment type="caution">
    <text evidence="2">The sequence shown here is derived from an EMBL/GenBank/DDBJ whole genome shotgun (WGS) entry which is preliminary data.</text>
</comment>
<accession>A0A9X0YPA5</accession>
<dbReference type="AlphaFoldDB" id="A0A9X0YPA5"/>
<dbReference type="Proteomes" id="UP001138672">
    <property type="component" value="Unassembled WGS sequence"/>
</dbReference>
<dbReference type="OrthoDB" id="7172093at2"/>
<evidence type="ECO:0000313" key="3">
    <source>
        <dbReference type="EMBL" id="MDQ0335921.1"/>
    </source>
</evidence>
<dbReference type="EMBL" id="JAUSUU010000007">
    <property type="protein sequence ID" value="MDQ0335921.1"/>
    <property type="molecule type" value="Genomic_DNA"/>
</dbReference>
<dbReference type="RefSeq" id="WP_057780150.1">
    <property type="nucleotide sequence ID" value="NZ_JAGGJQ010000007.1"/>
</dbReference>
<sequence>MKTCIKIIVLSIFTFNTALNFKCFAKIECINRTEPKAITIETVGKGLPILFLPGFATPGSVFKDTANHINTAHSSLFVSYAGFNGHAPIEMPWYDTIKKAIIAYITTEKLNNVIIIGHSMGGNLAVDIAAALPNTISKIIIVDALPCMREVMMPQVPAEHFYYESPYNTQMLNMEVDQFKSMAKMMAMNMTINTDNQDAITNWMINADRKTWVYGYTDLLKLDLRPTLKDVSCETLILGASFPDVIVAKQNYEKQYANLTNKTIQMASNSKHFVMFDQPEWFYKSVNDFLVDEN</sequence>
<gene>
    <name evidence="2" type="ORF">J2Z56_002596</name>
    <name evidence="3" type="ORF">J2Z57_002373</name>
</gene>
<keyword evidence="5" id="KW-1185">Reference proteome</keyword>
<name>A0A9X0YPA5_9FLAO</name>
<evidence type="ECO:0000313" key="5">
    <source>
        <dbReference type="Proteomes" id="UP001231587"/>
    </source>
</evidence>
<dbReference type="Gene3D" id="3.40.50.1820">
    <property type="entry name" value="alpha/beta hydrolase"/>
    <property type="match status" value="1"/>
</dbReference>
<dbReference type="SUPFAM" id="SSF53474">
    <property type="entry name" value="alpha/beta-Hydrolases"/>
    <property type="match status" value="1"/>
</dbReference>
<organism evidence="2 4">
    <name type="scientific">Formosa algae</name>
    <dbReference type="NCBI Taxonomy" id="225843"/>
    <lineage>
        <taxon>Bacteria</taxon>
        <taxon>Pseudomonadati</taxon>
        <taxon>Bacteroidota</taxon>
        <taxon>Flavobacteriia</taxon>
        <taxon>Flavobacteriales</taxon>
        <taxon>Flavobacteriaceae</taxon>
        <taxon>Formosa</taxon>
    </lineage>
</organism>